<dbReference type="EMBL" id="JAMZMK010006396">
    <property type="protein sequence ID" value="KAI7749172.1"/>
    <property type="molecule type" value="Genomic_DNA"/>
</dbReference>
<dbReference type="AlphaFoldDB" id="A0AAD5GN77"/>
<dbReference type="Proteomes" id="UP001206925">
    <property type="component" value="Unassembled WGS sequence"/>
</dbReference>
<comment type="caution">
    <text evidence="1">The sequence shown here is derived from an EMBL/GenBank/DDBJ whole genome shotgun (WGS) entry which is preliminary data.</text>
</comment>
<keyword evidence="2" id="KW-1185">Reference proteome</keyword>
<evidence type="ECO:0000313" key="2">
    <source>
        <dbReference type="Proteomes" id="UP001206925"/>
    </source>
</evidence>
<feature type="non-terminal residue" evidence="1">
    <location>
        <position position="227"/>
    </location>
</feature>
<protein>
    <submittedName>
        <fullName evidence="1">Uncharacterized protein</fullName>
    </submittedName>
</protein>
<proteinExistence type="predicted"/>
<organism evidence="1 2">
    <name type="scientific">Ambrosia artemisiifolia</name>
    <name type="common">Common ragweed</name>
    <dbReference type="NCBI Taxonomy" id="4212"/>
    <lineage>
        <taxon>Eukaryota</taxon>
        <taxon>Viridiplantae</taxon>
        <taxon>Streptophyta</taxon>
        <taxon>Embryophyta</taxon>
        <taxon>Tracheophyta</taxon>
        <taxon>Spermatophyta</taxon>
        <taxon>Magnoliopsida</taxon>
        <taxon>eudicotyledons</taxon>
        <taxon>Gunneridae</taxon>
        <taxon>Pentapetalae</taxon>
        <taxon>asterids</taxon>
        <taxon>campanulids</taxon>
        <taxon>Asterales</taxon>
        <taxon>Asteraceae</taxon>
        <taxon>Asteroideae</taxon>
        <taxon>Heliantheae alliance</taxon>
        <taxon>Heliantheae</taxon>
        <taxon>Ambrosia</taxon>
    </lineage>
</organism>
<name>A0AAD5GN77_AMBAR</name>
<evidence type="ECO:0000313" key="1">
    <source>
        <dbReference type="EMBL" id="KAI7749172.1"/>
    </source>
</evidence>
<accession>A0AAD5GN77</accession>
<reference evidence="1" key="1">
    <citation type="submission" date="2022-06" db="EMBL/GenBank/DDBJ databases">
        <title>Uncovering the hologenomic basis of an extraordinary plant invasion.</title>
        <authorList>
            <person name="Bieker V.C."/>
            <person name="Martin M.D."/>
            <person name="Gilbert T."/>
            <person name="Hodgins K."/>
            <person name="Battlay P."/>
            <person name="Petersen B."/>
            <person name="Wilson J."/>
        </authorList>
    </citation>
    <scope>NUCLEOTIDE SEQUENCE</scope>
    <source>
        <strain evidence="1">AA19_3_7</strain>
        <tissue evidence="1">Leaf</tissue>
    </source>
</reference>
<sequence>CKSLVELSDLPSSIAILKADGCESLERVGDLSDYKWLWRVALWKCEKLIGVDMVLHSMLEGNADADRFMSVEVSPDVEPSNIYMRLVTFQLPHNWYTDFSGFLLTLHVEIKLFSKYEIVIKQEMSTSHFEKFNEDWNPLAKESVVYVPFSSLRHITWLNPTYTKNISFHTNNGVLSVSLVRSKRKVGDLNECPIDYSECWDEEYEIRKTFEIIYDSKSSEIQIEWHP</sequence>
<gene>
    <name evidence="1" type="ORF">M8C21_028227</name>
</gene>